<dbReference type="STRING" id="1450538.A0A2V5HFB7"/>
<dbReference type="PANTHER" id="PTHR28243:SF1">
    <property type="entry name" value="PYRIDOXAMINE 5'-PHOSPHATE OXIDASE ALR4036 FAMILY FMN-BINDING DOMAIN-CONTAINING PROTEIN"/>
    <property type="match status" value="1"/>
</dbReference>
<dbReference type="InterPro" id="IPR012349">
    <property type="entry name" value="Split_barrel_FMN-bd"/>
</dbReference>
<protein>
    <recommendedName>
        <fullName evidence="2">Pyridoxamine 5'-phosphate oxidase Alr4036 family FMN-binding domain-containing protein</fullName>
    </recommendedName>
</protein>
<dbReference type="SUPFAM" id="SSF50475">
    <property type="entry name" value="FMN-binding split barrel"/>
    <property type="match status" value="1"/>
</dbReference>
<evidence type="ECO:0000313" key="4">
    <source>
        <dbReference type="Proteomes" id="UP000249829"/>
    </source>
</evidence>
<dbReference type="OMA" id="DCPTFTT"/>
<sequence>MSEAATKATAPWSPLLKSHLTASKSKSFTLSTVTHHPASGLPVPRSRTCELRGFFPAVLSLHPSAAEALDAQGIGRLPHGLESDMPVFTTDIRMAKVGELGVSGGQVEGVFWVEEVQVQWRVRGGTVVLGGGEEEQKGREGVWDGVRGKDSGQQGGGEGEWGWERMVTTYFASHSPVMRGTFRNPPPGEPRSKYPETSELKIGQKVEDLKDPVARRNFRVVVIKPEEVEMLDLSKAPDAVRKRWTVVRDGDTEKWEEVELWP</sequence>
<dbReference type="InterPro" id="IPR024624">
    <property type="entry name" value="Pyridox_Oxase_Alr4036_FMN-bd"/>
</dbReference>
<feature type="domain" description="Pyridoxamine 5'-phosphate oxidase Alr4036 family FMN-binding" evidence="2">
    <location>
        <begin position="10"/>
        <end position="129"/>
    </location>
</feature>
<dbReference type="AlphaFoldDB" id="A0A2V5HFB7"/>
<keyword evidence="4" id="KW-1185">Reference proteome</keyword>
<dbReference type="PANTHER" id="PTHR28243">
    <property type="entry name" value="AGL049CP"/>
    <property type="match status" value="1"/>
</dbReference>
<evidence type="ECO:0000256" key="1">
    <source>
        <dbReference type="SAM" id="MobiDB-lite"/>
    </source>
</evidence>
<evidence type="ECO:0000313" key="3">
    <source>
        <dbReference type="EMBL" id="PYI20524.1"/>
    </source>
</evidence>
<organism evidence="3 4">
    <name type="scientific">Aspergillus violaceofuscus (strain CBS 115571)</name>
    <dbReference type="NCBI Taxonomy" id="1450538"/>
    <lineage>
        <taxon>Eukaryota</taxon>
        <taxon>Fungi</taxon>
        <taxon>Dikarya</taxon>
        <taxon>Ascomycota</taxon>
        <taxon>Pezizomycotina</taxon>
        <taxon>Eurotiomycetes</taxon>
        <taxon>Eurotiomycetidae</taxon>
        <taxon>Eurotiales</taxon>
        <taxon>Aspergillaceae</taxon>
        <taxon>Aspergillus</taxon>
    </lineage>
</organism>
<feature type="compositionally biased region" description="Basic and acidic residues" evidence="1">
    <location>
        <begin position="134"/>
        <end position="150"/>
    </location>
</feature>
<dbReference type="Pfam" id="PF12766">
    <property type="entry name" value="Pyridox_oxase_2"/>
    <property type="match status" value="1"/>
</dbReference>
<reference evidence="3 4" key="1">
    <citation type="submission" date="2018-02" db="EMBL/GenBank/DDBJ databases">
        <title>The genomes of Aspergillus section Nigri reveals drivers in fungal speciation.</title>
        <authorList>
            <consortium name="DOE Joint Genome Institute"/>
            <person name="Vesth T.C."/>
            <person name="Nybo J."/>
            <person name="Theobald S."/>
            <person name="Brandl J."/>
            <person name="Frisvad J.C."/>
            <person name="Nielsen K.F."/>
            <person name="Lyhne E.K."/>
            <person name="Kogle M.E."/>
            <person name="Kuo A."/>
            <person name="Riley R."/>
            <person name="Clum A."/>
            <person name="Nolan M."/>
            <person name="Lipzen A."/>
            <person name="Salamov A."/>
            <person name="Henrissat B."/>
            <person name="Wiebenga A."/>
            <person name="De vries R.P."/>
            <person name="Grigoriev I.V."/>
            <person name="Mortensen U.H."/>
            <person name="Andersen M.R."/>
            <person name="Baker S.E."/>
        </authorList>
    </citation>
    <scope>NUCLEOTIDE SEQUENCE [LARGE SCALE GENOMIC DNA]</scope>
    <source>
        <strain evidence="3 4">CBS 115571</strain>
    </source>
</reference>
<name>A0A2V5HFB7_ASPV1</name>
<dbReference type="Gene3D" id="2.30.110.10">
    <property type="entry name" value="Electron Transport, Fmn-binding Protein, Chain A"/>
    <property type="match status" value="1"/>
</dbReference>
<proteinExistence type="predicted"/>
<feature type="region of interest" description="Disordered" evidence="1">
    <location>
        <begin position="131"/>
        <end position="160"/>
    </location>
</feature>
<dbReference type="EMBL" id="KZ825125">
    <property type="protein sequence ID" value="PYI20524.1"/>
    <property type="molecule type" value="Genomic_DNA"/>
</dbReference>
<dbReference type="GO" id="GO:0010181">
    <property type="term" value="F:FMN binding"/>
    <property type="evidence" value="ECO:0007669"/>
    <property type="project" value="InterPro"/>
</dbReference>
<dbReference type="Proteomes" id="UP000249829">
    <property type="component" value="Unassembled WGS sequence"/>
</dbReference>
<gene>
    <name evidence="3" type="ORF">BO99DRAFT_421655</name>
</gene>
<accession>A0A2V5HFB7</accession>
<evidence type="ECO:0000259" key="2">
    <source>
        <dbReference type="Pfam" id="PF12766"/>
    </source>
</evidence>